<evidence type="ECO:0000313" key="2">
    <source>
        <dbReference type="EMBL" id="TPX41631.1"/>
    </source>
</evidence>
<protein>
    <submittedName>
        <fullName evidence="1">Uncharacterized protein</fullName>
    </submittedName>
</protein>
<dbReference type="EMBL" id="QEAN01000263">
    <property type="protein sequence ID" value="TPX41631.1"/>
    <property type="molecule type" value="Genomic_DNA"/>
</dbReference>
<dbReference type="Proteomes" id="UP000320475">
    <property type="component" value="Unassembled WGS sequence"/>
</dbReference>
<dbReference type="EMBL" id="QEAM01000322">
    <property type="protein sequence ID" value="TPX41407.1"/>
    <property type="molecule type" value="Genomic_DNA"/>
</dbReference>
<dbReference type="Proteomes" id="UP000317494">
    <property type="component" value="Unassembled WGS sequence"/>
</dbReference>
<reference evidence="3 4" key="1">
    <citation type="journal article" date="2019" name="Sci. Rep.">
        <title>Comparative genomics of chytrid fungi reveal insights into the obligate biotrophic and pathogenic lifestyle of Synchytrium endobioticum.</title>
        <authorList>
            <person name="van de Vossenberg B.T.L.H."/>
            <person name="Warris S."/>
            <person name="Nguyen H.D.T."/>
            <person name="van Gent-Pelzer M.P.E."/>
            <person name="Joly D.L."/>
            <person name="van de Geest H.C."/>
            <person name="Bonants P.J.M."/>
            <person name="Smith D.S."/>
            <person name="Levesque C.A."/>
            <person name="van der Lee T.A.J."/>
        </authorList>
    </citation>
    <scope>NUCLEOTIDE SEQUENCE [LARGE SCALE GENOMIC DNA]</scope>
    <source>
        <strain evidence="1 4">LEV6574</strain>
        <strain evidence="2 3">MB42</strain>
    </source>
</reference>
<evidence type="ECO:0000313" key="4">
    <source>
        <dbReference type="Proteomes" id="UP000320475"/>
    </source>
</evidence>
<keyword evidence="3" id="KW-1185">Reference proteome</keyword>
<organism evidence="1 4">
    <name type="scientific">Synchytrium endobioticum</name>
    <dbReference type="NCBI Taxonomy" id="286115"/>
    <lineage>
        <taxon>Eukaryota</taxon>
        <taxon>Fungi</taxon>
        <taxon>Fungi incertae sedis</taxon>
        <taxon>Chytridiomycota</taxon>
        <taxon>Chytridiomycota incertae sedis</taxon>
        <taxon>Chytridiomycetes</taxon>
        <taxon>Synchytriales</taxon>
        <taxon>Synchytriaceae</taxon>
        <taxon>Synchytrium</taxon>
    </lineage>
</organism>
<evidence type="ECO:0000313" key="3">
    <source>
        <dbReference type="Proteomes" id="UP000317494"/>
    </source>
</evidence>
<name>A0A507CQI2_9FUNG</name>
<accession>A0A507CQI2</accession>
<sequence length="67" mass="7807">MIGLPRENEPGVPLMQQIQAVRCRMGRRQVESVQSRWRQPHMFNMCGYVQDDGAEEGFISFLTLMSY</sequence>
<gene>
    <name evidence="1" type="ORF">SeLEV6574_g06099</name>
    <name evidence="2" type="ORF">SeMB42_g05494</name>
</gene>
<proteinExistence type="predicted"/>
<dbReference type="AlphaFoldDB" id="A0A507CQI2"/>
<dbReference type="VEuPathDB" id="FungiDB:SeMB42_g05494"/>
<comment type="caution">
    <text evidence="1">The sequence shown here is derived from an EMBL/GenBank/DDBJ whole genome shotgun (WGS) entry which is preliminary data.</text>
</comment>
<evidence type="ECO:0000313" key="1">
    <source>
        <dbReference type="EMBL" id="TPX41407.1"/>
    </source>
</evidence>